<accession>A0AAV5TLK8</accession>
<name>A0AAV5TLK8_9BILA</name>
<organism evidence="2 3">
    <name type="scientific">Pristionchus entomophagus</name>
    <dbReference type="NCBI Taxonomy" id="358040"/>
    <lineage>
        <taxon>Eukaryota</taxon>
        <taxon>Metazoa</taxon>
        <taxon>Ecdysozoa</taxon>
        <taxon>Nematoda</taxon>
        <taxon>Chromadorea</taxon>
        <taxon>Rhabditida</taxon>
        <taxon>Rhabditina</taxon>
        <taxon>Diplogasteromorpha</taxon>
        <taxon>Diplogasteroidea</taxon>
        <taxon>Neodiplogasteridae</taxon>
        <taxon>Pristionchus</taxon>
    </lineage>
</organism>
<evidence type="ECO:0000313" key="2">
    <source>
        <dbReference type="EMBL" id="GMS95241.1"/>
    </source>
</evidence>
<keyword evidence="3" id="KW-1185">Reference proteome</keyword>
<feature type="compositionally biased region" description="Pro residues" evidence="1">
    <location>
        <begin position="117"/>
        <end position="133"/>
    </location>
</feature>
<dbReference type="EMBL" id="BTSX01000004">
    <property type="protein sequence ID" value="GMS95241.1"/>
    <property type="molecule type" value="Genomic_DNA"/>
</dbReference>
<protein>
    <submittedName>
        <fullName evidence="2">Uncharacterized protein</fullName>
    </submittedName>
</protein>
<feature type="compositionally biased region" description="Polar residues" evidence="1">
    <location>
        <begin position="77"/>
        <end position="88"/>
    </location>
</feature>
<comment type="caution">
    <text evidence="2">The sequence shown here is derived from an EMBL/GenBank/DDBJ whole genome shotgun (WGS) entry which is preliminary data.</text>
</comment>
<sequence length="425" mass="47191">FGRVAPSFGRVLPTFGRVLPTFGQPSPSSAPPPPHPAMVSLPSSLPQKDLPLNSPLSKHTHPLKKDIGSNDGISPPATLSPSLRTAISSVKVEQKKTENHILPPPPLPIEKATPLLPQKPAPLPPLPQKPVPPPLLPQMKVPPPRLPQKVVPRDPPLPQHKYNLKKDDVPPRRVGPSDDDLIANVENFKRGNARRREEMRINGLTLEKLKTVHDEMEKGRNMRRHKIKSWTGAAVTQGRRGSREEGDLLLSEGGDATDEADSVYFCQLVLNEEKMDEKLFGYLETPKNGSQGIVELVALLVDNPFGPIKISEWAEAIDLDDYYLLMYAKEVCGKLPSGIVRVKGNHFIPGEAMEELITLIKNIFSHEVKEYLVIMTQVSEKDICYELSVAPRIATPLLEIISAMLVEEERPGGELYYKMKAIEPY</sequence>
<feature type="non-terminal residue" evidence="2">
    <location>
        <position position="1"/>
    </location>
</feature>
<dbReference type="Proteomes" id="UP001432027">
    <property type="component" value="Unassembled WGS sequence"/>
</dbReference>
<feature type="region of interest" description="Disordered" evidence="1">
    <location>
        <begin position="20"/>
        <end position="133"/>
    </location>
</feature>
<gene>
    <name evidence="2" type="ORF">PENTCL1PPCAC_17416</name>
</gene>
<evidence type="ECO:0000256" key="1">
    <source>
        <dbReference type="SAM" id="MobiDB-lite"/>
    </source>
</evidence>
<dbReference type="AlphaFoldDB" id="A0AAV5TLK8"/>
<feature type="region of interest" description="Disordered" evidence="1">
    <location>
        <begin position="150"/>
        <end position="179"/>
    </location>
</feature>
<reference evidence="2" key="1">
    <citation type="submission" date="2023-10" db="EMBL/GenBank/DDBJ databases">
        <title>Genome assembly of Pristionchus species.</title>
        <authorList>
            <person name="Yoshida K."/>
            <person name="Sommer R.J."/>
        </authorList>
    </citation>
    <scope>NUCLEOTIDE SEQUENCE</scope>
    <source>
        <strain evidence="2">RS0144</strain>
    </source>
</reference>
<evidence type="ECO:0000313" key="3">
    <source>
        <dbReference type="Proteomes" id="UP001432027"/>
    </source>
</evidence>
<proteinExistence type="predicted"/>